<dbReference type="EMBL" id="CAVLGL010000080">
    <property type="protein sequence ID" value="CAK1585872.1"/>
    <property type="molecule type" value="Genomic_DNA"/>
</dbReference>
<protein>
    <submittedName>
        <fullName evidence="3">Uncharacterized protein</fullName>
    </submittedName>
</protein>
<evidence type="ECO:0000313" key="2">
    <source>
        <dbReference type="EMBL" id="CAK1585871.1"/>
    </source>
</evidence>
<dbReference type="EMBL" id="CAVLGL010000080">
    <property type="protein sequence ID" value="CAK1585871.1"/>
    <property type="molecule type" value="Genomic_DNA"/>
</dbReference>
<accession>A0AAV1KVT2</accession>
<keyword evidence="4" id="KW-1185">Reference proteome</keyword>
<evidence type="ECO:0000256" key="1">
    <source>
        <dbReference type="SAM" id="MobiDB-lite"/>
    </source>
</evidence>
<dbReference type="AlphaFoldDB" id="A0AAV1KVT2"/>
<gene>
    <name evidence="2" type="ORF">PARMNEM_LOCUS6896</name>
    <name evidence="3" type="ORF">PARMNEM_LOCUS6897</name>
</gene>
<dbReference type="Proteomes" id="UP001314205">
    <property type="component" value="Unassembled WGS sequence"/>
</dbReference>
<proteinExistence type="predicted"/>
<feature type="region of interest" description="Disordered" evidence="1">
    <location>
        <begin position="70"/>
        <end position="93"/>
    </location>
</feature>
<reference evidence="3 4" key="1">
    <citation type="submission" date="2023-11" db="EMBL/GenBank/DDBJ databases">
        <authorList>
            <person name="Hedman E."/>
            <person name="Englund M."/>
            <person name="Stromberg M."/>
            <person name="Nyberg Akerstrom W."/>
            <person name="Nylinder S."/>
            <person name="Jareborg N."/>
            <person name="Kallberg Y."/>
            <person name="Kronander E."/>
        </authorList>
    </citation>
    <scope>NUCLEOTIDE SEQUENCE [LARGE SCALE GENOMIC DNA]</scope>
</reference>
<evidence type="ECO:0000313" key="4">
    <source>
        <dbReference type="Proteomes" id="UP001314205"/>
    </source>
</evidence>
<sequence length="93" mass="10325">MNWSLATKKSGEKLNNLPELIKQYSILAKPQTENLIIVPSEIPAIDDEDWNTPGGSKDPVLIPPSNPRFLTITRSQTPPKSTTPPKSLIVLHR</sequence>
<name>A0AAV1KVT2_9NEOP</name>
<comment type="caution">
    <text evidence="3">The sequence shown here is derived from an EMBL/GenBank/DDBJ whole genome shotgun (WGS) entry which is preliminary data.</text>
</comment>
<organism evidence="3 4">
    <name type="scientific">Parnassius mnemosyne</name>
    <name type="common">clouded apollo</name>
    <dbReference type="NCBI Taxonomy" id="213953"/>
    <lineage>
        <taxon>Eukaryota</taxon>
        <taxon>Metazoa</taxon>
        <taxon>Ecdysozoa</taxon>
        <taxon>Arthropoda</taxon>
        <taxon>Hexapoda</taxon>
        <taxon>Insecta</taxon>
        <taxon>Pterygota</taxon>
        <taxon>Neoptera</taxon>
        <taxon>Endopterygota</taxon>
        <taxon>Lepidoptera</taxon>
        <taxon>Glossata</taxon>
        <taxon>Ditrysia</taxon>
        <taxon>Papilionoidea</taxon>
        <taxon>Papilionidae</taxon>
        <taxon>Parnassiinae</taxon>
        <taxon>Parnassini</taxon>
        <taxon>Parnassius</taxon>
        <taxon>Driopa</taxon>
    </lineage>
</organism>
<evidence type="ECO:0000313" key="3">
    <source>
        <dbReference type="EMBL" id="CAK1585872.1"/>
    </source>
</evidence>
<feature type="compositionally biased region" description="Low complexity" evidence="1">
    <location>
        <begin position="77"/>
        <end position="87"/>
    </location>
</feature>